<dbReference type="Gene3D" id="1.10.3210.10">
    <property type="entry name" value="Hypothetical protein af1432"/>
    <property type="match status" value="1"/>
</dbReference>
<dbReference type="SUPFAM" id="SSF48452">
    <property type="entry name" value="TPR-like"/>
    <property type="match status" value="1"/>
</dbReference>
<evidence type="ECO:0000256" key="2">
    <source>
        <dbReference type="SAM" id="MobiDB-lite"/>
    </source>
</evidence>
<dbReference type="Pfam" id="PF13487">
    <property type="entry name" value="HD_5"/>
    <property type="match status" value="1"/>
</dbReference>
<dbReference type="EMBL" id="LJCO01000069">
    <property type="protein sequence ID" value="KPV42763.1"/>
    <property type="molecule type" value="Genomic_DNA"/>
</dbReference>
<evidence type="ECO:0000313" key="3">
    <source>
        <dbReference type="EMBL" id="KPV42763.1"/>
    </source>
</evidence>
<organism evidence="3 4">
    <name type="scientific">Alicyclobacillus ferrooxydans</name>
    <dbReference type="NCBI Taxonomy" id="471514"/>
    <lineage>
        <taxon>Bacteria</taxon>
        <taxon>Bacillati</taxon>
        <taxon>Bacillota</taxon>
        <taxon>Bacilli</taxon>
        <taxon>Bacillales</taxon>
        <taxon>Alicyclobacillaceae</taxon>
        <taxon>Alicyclobacillus</taxon>
    </lineage>
</organism>
<evidence type="ECO:0000256" key="1">
    <source>
        <dbReference type="PROSITE-ProRule" id="PRU00339"/>
    </source>
</evidence>
<accession>A0A0P9D003</accession>
<dbReference type="PROSITE" id="PS50005">
    <property type="entry name" value="TPR"/>
    <property type="match status" value="1"/>
</dbReference>
<protein>
    <submittedName>
        <fullName evidence="3">Uncharacterized protein</fullName>
    </submittedName>
</protein>
<dbReference type="InterPro" id="IPR019734">
    <property type="entry name" value="TPR_rpt"/>
</dbReference>
<dbReference type="Pfam" id="PF13181">
    <property type="entry name" value="TPR_8"/>
    <property type="match status" value="1"/>
</dbReference>
<dbReference type="SMART" id="SM00028">
    <property type="entry name" value="TPR"/>
    <property type="match status" value="5"/>
</dbReference>
<name>A0A0P9D003_9BACL</name>
<feature type="repeat" description="TPR" evidence="1">
    <location>
        <begin position="162"/>
        <end position="195"/>
    </location>
</feature>
<sequence>MRTLLHDAQLQHALKLSANGHLYAALEKFQDKLRSGEYGASGSLSLLYDEIGKIQIQQHDINAAEHSFTLAVAAADTLDNQAKCQIHLAMALHAQSNFDRAYRLLQEIENRAGAQLPNLRRGILFNNLATVQWATQFYRDAVTSLRKSLQYFEEADVVHYHSTLYNNLGICYIELRDYENAELCIQKALEASDAKEELMFSYTALSRMYLHQGDYEQSIEYARRSVPLFDEAYQTADPLLTAHLCRLYAELSFHIGDQRLAKQLMEKAELQVGLLGHWREFAEIRARLEEWTDGRVSPDRHLAGDTTLMKRFLLITEAWNTQEFIATRFSEFIDTRVKYATELAHQLQLSEEMKVNLVTAARLADYGLTAIGSDVTDRPDRSHTTWLQYIHHPELTVEMLGELQFCPDVNTLILRHHERCDGSGFPNQATDVPVSPNGEEAERDSLKAAERILQLSDAYAESVVLKRVSHTETMQHLRANAGAFDEDVLNALECLF</sequence>
<reference evidence="3 4" key="1">
    <citation type="submission" date="2015-09" db="EMBL/GenBank/DDBJ databases">
        <title>Draft genome sequence of Alicyclobacillus ferrooxydans DSM 22381.</title>
        <authorList>
            <person name="Hemp J."/>
        </authorList>
    </citation>
    <scope>NUCLEOTIDE SEQUENCE [LARGE SCALE GENOMIC DNA]</scope>
    <source>
        <strain evidence="3 4">TC-34</strain>
    </source>
</reference>
<dbReference type="STRING" id="471514.AN477_15550"/>
<dbReference type="RefSeq" id="WP_054970083.1">
    <property type="nucleotide sequence ID" value="NZ_LJCO01000069.1"/>
</dbReference>
<feature type="region of interest" description="Disordered" evidence="2">
    <location>
        <begin position="424"/>
        <end position="443"/>
    </location>
</feature>
<dbReference type="InterPro" id="IPR011990">
    <property type="entry name" value="TPR-like_helical_dom_sf"/>
</dbReference>
<dbReference type="PANTHER" id="PTHR43155:SF2">
    <property type="entry name" value="CYCLIC DI-GMP PHOSPHODIESTERASE PA4108"/>
    <property type="match status" value="1"/>
</dbReference>
<dbReference type="SUPFAM" id="SSF109604">
    <property type="entry name" value="HD-domain/PDEase-like"/>
    <property type="match status" value="1"/>
</dbReference>
<comment type="caution">
    <text evidence="3">The sequence shown here is derived from an EMBL/GenBank/DDBJ whole genome shotgun (WGS) entry which is preliminary data.</text>
</comment>
<dbReference type="AlphaFoldDB" id="A0A0P9D003"/>
<gene>
    <name evidence="3" type="ORF">AN477_15550</name>
</gene>
<dbReference type="Gene3D" id="1.25.40.10">
    <property type="entry name" value="Tetratricopeptide repeat domain"/>
    <property type="match status" value="1"/>
</dbReference>
<keyword evidence="1" id="KW-0802">TPR repeat</keyword>
<dbReference type="PATRIC" id="fig|471514.4.peg.4791"/>
<proteinExistence type="predicted"/>
<dbReference type="PANTHER" id="PTHR43155">
    <property type="entry name" value="CYCLIC DI-GMP PHOSPHODIESTERASE PA4108-RELATED"/>
    <property type="match status" value="1"/>
</dbReference>
<dbReference type="Proteomes" id="UP000050482">
    <property type="component" value="Unassembled WGS sequence"/>
</dbReference>
<dbReference type="Pfam" id="PF13424">
    <property type="entry name" value="TPR_12"/>
    <property type="match status" value="1"/>
</dbReference>
<evidence type="ECO:0000313" key="4">
    <source>
        <dbReference type="Proteomes" id="UP000050482"/>
    </source>
</evidence>
<dbReference type="OrthoDB" id="9759601at2"/>
<keyword evidence="4" id="KW-1185">Reference proteome</keyword>